<dbReference type="Proteomes" id="UP000230605">
    <property type="component" value="Chromosome 4"/>
</dbReference>
<evidence type="ECO:0000313" key="3">
    <source>
        <dbReference type="Proteomes" id="UP000230605"/>
    </source>
</evidence>
<gene>
    <name evidence="2" type="ORF">CB0940_04725</name>
</gene>
<keyword evidence="1" id="KW-0472">Membrane</keyword>
<evidence type="ECO:0000256" key="1">
    <source>
        <dbReference type="SAM" id="Phobius"/>
    </source>
</evidence>
<dbReference type="AlphaFoldDB" id="A0A2G5HJX9"/>
<evidence type="ECO:0000313" key="2">
    <source>
        <dbReference type="EMBL" id="PIA92864.1"/>
    </source>
</evidence>
<feature type="transmembrane region" description="Helical" evidence="1">
    <location>
        <begin position="60"/>
        <end position="78"/>
    </location>
</feature>
<dbReference type="EMBL" id="LKMD01000105">
    <property type="protein sequence ID" value="PIA92864.1"/>
    <property type="molecule type" value="Genomic_DNA"/>
</dbReference>
<keyword evidence="1" id="KW-0812">Transmembrane</keyword>
<proteinExistence type="predicted"/>
<protein>
    <submittedName>
        <fullName evidence="2">Uncharacterized protein</fullName>
    </submittedName>
</protein>
<keyword evidence="1" id="KW-1133">Transmembrane helix</keyword>
<sequence length="121" mass="13181">MLLDKLATFPRVLLEIAPVRHSASCRRRSEQLAVLLVFELGAHITWHIAVASSLAKSTRLTRLLCALALLSLGCHIAIGRRRRGFLSVHAGHVSGSCHETACEMVIGITMGDDAVRSSRQI</sequence>
<accession>A0A2G5HJX9</accession>
<organism evidence="2 3">
    <name type="scientific">Cercospora beticola</name>
    <name type="common">Sugarbeet leaf spot fungus</name>
    <dbReference type="NCBI Taxonomy" id="122368"/>
    <lineage>
        <taxon>Eukaryota</taxon>
        <taxon>Fungi</taxon>
        <taxon>Dikarya</taxon>
        <taxon>Ascomycota</taxon>
        <taxon>Pezizomycotina</taxon>
        <taxon>Dothideomycetes</taxon>
        <taxon>Dothideomycetidae</taxon>
        <taxon>Mycosphaerellales</taxon>
        <taxon>Mycosphaerellaceae</taxon>
        <taxon>Cercospora</taxon>
    </lineage>
</organism>
<reference evidence="2 3" key="1">
    <citation type="submission" date="2015-10" db="EMBL/GenBank/DDBJ databases">
        <title>The cercosporin biosynthetic gene cluster was horizontally transferred to several fungal lineages and shown to be expanded in Cercospora beticola based on microsynteny with recipient genomes.</title>
        <authorList>
            <person name="De Jonge R."/>
            <person name="Ebert M.K."/>
            <person name="Suttle J.C."/>
            <person name="Jurick Ii W.M."/>
            <person name="Secor G.A."/>
            <person name="Thomma B.P."/>
            <person name="Van De Peer Y."/>
            <person name="Bolton M.D."/>
        </authorList>
    </citation>
    <scope>NUCLEOTIDE SEQUENCE [LARGE SCALE GENOMIC DNA]</scope>
    <source>
        <strain evidence="2 3">09-40</strain>
    </source>
</reference>
<comment type="caution">
    <text evidence="2">The sequence shown here is derived from an EMBL/GenBank/DDBJ whole genome shotgun (WGS) entry which is preliminary data.</text>
</comment>
<feature type="transmembrane region" description="Helical" evidence="1">
    <location>
        <begin position="32"/>
        <end position="54"/>
    </location>
</feature>
<name>A0A2G5HJX9_CERBT</name>